<dbReference type="PRINTS" id="PR00508">
    <property type="entry name" value="S21N4MTFRASE"/>
</dbReference>
<sequence>METNTIICGAMPEATKVFPDGNFNCSISSPPYWALRDYGVDGQLGLEPTFEEYIDKLCTIYDEVKRVLRDDGTCWVNLGDTYASSPAGNKEVKFDGDGAYGRLMERHTQGGTSNVTPKPKNYGIVPTKSLCLIPQRFAIEMVNRGWILRNVIIWHKPNPMPSSAKDRFTVDFEYVYFFVKSNDTLYWVRPDGKMVDRQPDYKKGIESLDWQWGLRKGKKVKLSLWKGQAYWFEPQYEPLEESTKSRVKYPHHSKGTKAESGYSSY</sequence>
<dbReference type="InterPro" id="IPR002941">
    <property type="entry name" value="DNA_methylase_N4/N6"/>
</dbReference>
<name>A0A0F8ZNL2_9ZZZZ</name>
<dbReference type="Gene3D" id="3.40.50.150">
    <property type="entry name" value="Vaccinia Virus protein VP39"/>
    <property type="match status" value="1"/>
</dbReference>
<reference evidence="5" key="1">
    <citation type="journal article" date="2015" name="Nature">
        <title>Complex archaea that bridge the gap between prokaryotes and eukaryotes.</title>
        <authorList>
            <person name="Spang A."/>
            <person name="Saw J.H."/>
            <person name="Jorgensen S.L."/>
            <person name="Zaremba-Niedzwiedzka K."/>
            <person name="Martijn J."/>
            <person name="Lind A.E."/>
            <person name="van Eijk R."/>
            <person name="Schleper C."/>
            <person name="Guy L."/>
            <person name="Ettema T.J."/>
        </authorList>
    </citation>
    <scope>NUCLEOTIDE SEQUENCE</scope>
</reference>
<keyword evidence="1" id="KW-0489">Methyltransferase</keyword>
<evidence type="ECO:0000259" key="4">
    <source>
        <dbReference type="Pfam" id="PF01555"/>
    </source>
</evidence>
<dbReference type="Pfam" id="PF01555">
    <property type="entry name" value="N6_N4_Mtase"/>
    <property type="match status" value="1"/>
</dbReference>
<evidence type="ECO:0000256" key="3">
    <source>
        <dbReference type="SAM" id="MobiDB-lite"/>
    </source>
</evidence>
<dbReference type="GO" id="GO:0003677">
    <property type="term" value="F:DNA binding"/>
    <property type="evidence" value="ECO:0007669"/>
    <property type="project" value="InterPro"/>
</dbReference>
<gene>
    <name evidence="5" type="ORF">LCGC14_2948720</name>
</gene>
<feature type="non-terminal residue" evidence="5">
    <location>
        <position position="265"/>
    </location>
</feature>
<proteinExistence type="predicted"/>
<dbReference type="AlphaFoldDB" id="A0A0F8ZNL2"/>
<feature type="compositionally biased region" description="Basic residues" evidence="3">
    <location>
        <begin position="245"/>
        <end position="255"/>
    </location>
</feature>
<feature type="region of interest" description="Disordered" evidence="3">
    <location>
        <begin position="241"/>
        <end position="265"/>
    </location>
</feature>
<evidence type="ECO:0000256" key="2">
    <source>
        <dbReference type="ARBA" id="ARBA00022679"/>
    </source>
</evidence>
<protein>
    <recommendedName>
        <fullName evidence="4">DNA methylase N-4/N-6 domain-containing protein</fullName>
    </recommendedName>
</protein>
<feature type="domain" description="DNA methylase N-4/N-6" evidence="4">
    <location>
        <begin position="24"/>
        <end position="243"/>
    </location>
</feature>
<dbReference type="EMBL" id="LAZR01059350">
    <property type="protein sequence ID" value="KKK67974.1"/>
    <property type="molecule type" value="Genomic_DNA"/>
</dbReference>
<comment type="caution">
    <text evidence="5">The sequence shown here is derived from an EMBL/GenBank/DDBJ whole genome shotgun (WGS) entry which is preliminary data.</text>
</comment>
<dbReference type="GO" id="GO:0008170">
    <property type="term" value="F:N-methyltransferase activity"/>
    <property type="evidence" value="ECO:0007669"/>
    <property type="project" value="InterPro"/>
</dbReference>
<dbReference type="SUPFAM" id="SSF53335">
    <property type="entry name" value="S-adenosyl-L-methionine-dependent methyltransferases"/>
    <property type="match status" value="1"/>
</dbReference>
<dbReference type="InterPro" id="IPR001091">
    <property type="entry name" value="RM_Methyltransferase"/>
</dbReference>
<dbReference type="GO" id="GO:0032259">
    <property type="term" value="P:methylation"/>
    <property type="evidence" value="ECO:0007669"/>
    <property type="project" value="UniProtKB-KW"/>
</dbReference>
<accession>A0A0F8ZNL2</accession>
<keyword evidence="2" id="KW-0808">Transferase</keyword>
<evidence type="ECO:0000313" key="5">
    <source>
        <dbReference type="EMBL" id="KKK67974.1"/>
    </source>
</evidence>
<organism evidence="5">
    <name type="scientific">marine sediment metagenome</name>
    <dbReference type="NCBI Taxonomy" id="412755"/>
    <lineage>
        <taxon>unclassified sequences</taxon>
        <taxon>metagenomes</taxon>
        <taxon>ecological metagenomes</taxon>
    </lineage>
</organism>
<evidence type="ECO:0000256" key="1">
    <source>
        <dbReference type="ARBA" id="ARBA00022603"/>
    </source>
</evidence>
<dbReference type="InterPro" id="IPR029063">
    <property type="entry name" value="SAM-dependent_MTases_sf"/>
</dbReference>